<evidence type="ECO:0000256" key="5">
    <source>
        <dbReference type="ARBA" id="ARBA00023136"/>
    </source>
</evidence>
<name>A0A3P5X1J6_9BACL</name>
<keyword evidence="5 6" id="KW-0472">Membrane</keyword>
<keyword evidence="4 6" id="KW-1133">Transmembrane helix</keyword>
<feature type="transmembrane region" description="Helical" evidence="6">
    <location>
        <begin position="145"/>
        <end position="164"/>
    </location>
</feature>
<feature type="transmembrane region" description="Helical" evidence="6">
    <location>
        <begin position="208"/>
        <end position="228"/>
    </location>
</feature>
<organism evidence="7 8">
    <name type="scientific">Filibacter tadaridae</name>
    <dbReference type="NCBI Taxonomy" id="2483811"/>
    <lineage>
        <taxon>Bacteria</taxon>
        <taxon>Bacillati</taxon>
        <taxon>Bacillota</taxon>
        <taxon>Bacilli</taxon>
        <taxon>Bacillales</taxon>
        <taxon>Caryophanaceae</taxon>
        <taxon>Filibacter</taxon>
    </lineage>
</organism>
<comment type="subcellular location">
    <subcellularLocation>
        <location evidence="1">Cell membrane</location>
        <topology evidence="1">Multi-pass membrane protein</topology>
    </subcellularLocation>
</comment>
<evidence type="ECO:0000256" key="6">
    <source>
        <dbReference type="SAM" id="Phobius"/>
    </source>
</evidence>
<dbReference type="Pfam" id="PF04172">
    <property type="entry name" value="LrgB"/>
    <property type="match status" value="1"/>
</dbReference>
<evidence type="ECO:0000256" key="1">
    <source>
        <dbReference type="ARBA" id="ARBA00004651"/>
    </source>
</evidence>
<dbReference type="PANTHER" id="PTHR30249:SF17">
    <property type="entry name" value="HOLIN-LIKE PROTEIN CIDB"/>
    <property type="match status" value="1"/>
</dbReference>
<dbReference type="Proteomes" id="UP000270468">
    <property type="component" value="Unassembled WGS sequence"/>
</dbReference>
<dbReference type="PANTHER" id="PTHR30249">
    <property type="entry name" value="PUTATIVE SEROTONIN TRANSPORTER"/>
    <property type="match status" value="1"/>
</dbReference>
<feature type="transmembrane region" description="Helical" evidence="6">
    <location>
        <begin position="32"/>
        <end position="52"/>
    </location>
</feature>
<accession>A0A3P5X1J6</accession>
<proteinExistence type="predicted"/>
<protein>
    <submittedName>
        <fullName evidence="7">Holin-like protein CidB</fullName>
    </submittedName>
</protein>
<evidence type="ECO:0000256" key="3">
    <source>
        <dbReference type="ARBA" id="ARBA00022692"/>
    </source>
</evidence>
<evidence type="ECO:0000256" key="2">
    <source>
        <dbReference type="ARBA" id="ARBA00022475"/>
    </source>
</evidence>
<evidence type="ECO:0000313" key="8">
    <source>
        <dbReference type="Proteomes" id="UP000270468"/>
    </source>
</evidence>
<evidence type="ECO:0000313" key="7">
    <source>
        <dbReference type="EMBL" id="VDC21074.1"/>
    </source>
</evidence>
<keyword evidence="3 6" id="KW-0812">Transmembrane</keyword>
<keyword evidence="8" id="KW-1185">Reference proteome</keyword>
<evidence type="ECO:0000256" key="4">
    <source>
        <dbReference type="ARBA" id="ARBA00022989"/>
    </source>
</evidence>
<keyword evidence="2" id="KW-1003">Cell membrane</keyword>
<gene>
    <name evidence="7" type="primary">cidB</name>
    <name evidence="7" type="ORF">FILTAD_00548</name>
</gene>
<feature type="transmembrane region" description="Helical" evidence="6">
    <location>
        <begin position="89"/>
        <end position="112"/>
    </location>
</feature>
<dbReference type="InterPro" id="IPR007300">
    <property type="entry name" value="CidB/LrgB"/>
</dbReference>
<dbReference type="AlphaFoldDB" id="A0A3P5X1J6"/>
<reference evidence="7 8" key="1">
    <citation type="submission" date="2018-11" db="EMBL/GenBank/DDBJ databases">
        <authorList>
            <person name="Criscuolo A."/>
        </authorList>
    </citation>
    <scope>NUCLEOTIDE SEQUENCE [LARGE SCALE GENOMIC DNA]</scope>
    <source>
        <strain evidence="7">ATB-66</strain>
    </source>
</reference>
<dbReference type="OrthoDB" id="9811701at2"/>
<dbReference type="RefSeq" id="WP_124068990.1">
    <property type="nucleotide sequence ID" value="NZ_CBCRXF010000012.1"/>
</dbReference>
<dbReference type="GO" id="GO:0005886">
    <property type="term" value="C:plasma membrane"/>
    <property type="evidence" value="ECO:0007669"/>
    <property type="project" value="UniProtKB-SubCell"/>
</dbReference>
<dbReference type="EMBL" id="UXAV01000019">
    <property type="protein sequence ID" value="VDC21074.1"/>
    <property type="molecule type" value="Genomic_DNA"/>
</dbReference>
<sequence length="229" mass="24778">MQLILLAILFIFLTIAIYSVMTLVYVKYHNPFLIPILTTTIALIIVLLLFNVPYETYMIGGKWIDKLLGPAIVALAIPLYKQRKLLKQYLYPILGGVTAGIIIGMVSGIFFAKILGFSKEIVLSILPKSITTPIAMQISDQLGGIPSLATVFVIIAGLVGVIFVQPFFNFSRIDSAIGRGIGLGVAAHALGTSKAIEYGEQEASMSSVAMTLSAILGSFLGPIIAWFFY</sequence>